<keyword evidence="8" id="KW-1185">Reference proteome</keyword>
<dbReference type="GO" id="GO:0004674">
    <property type="term" value="F:protein serine/threonine kinase activity"/>
    <property type="evidence" value="ECO:0007669"/>
    <property type="project" value="UniProtKB-KW"/>
</dbReference>
<feature type="compositionally biased region" description="Polar residues" evidence="5">
    <location>
        <begin position="353"/>
        <end position="375"/>
    </location>
</feature>
<accession>A0A0C3B320</accession>
<feature type="region of interest" description="Disordered" evidence="5">
    <location>
        <begin position="337"/>
        <end position="459"/>
    </location>
</feature>
<evidence type="ECO:0000256" key="1">
    <source>
        <dbReference type="ARBA" id="ARBA00012513"/>
    </source>
</evidence>
<dbReference type="InterPro" id="IPR011009">
    <property type="entry name" value="Kinase-like_dom_sf"/>
</dbReference>
<dbReference type="GO" id="GO:0005737">
    <property type="term" value="C:cytoplasm"/>
    <property type="evidence" value="ECO:0007669"/>
    <property type="project" value="TreeGrafter"/>
</dbReference>
<organism evidence="7 8">
    <name type="scientific">Serendipita vermifera MAFF 305830</name>
    <dbReference type="NCBI Taxonomy" id="933852"/>
    <lineage>
        <taxon>Eukaryota</taxon>
        <taxon>Fungi</taxon>
        <taxon>Dikarya</taxon>
        <taxon>Basidiomycota</taxon>
        <taxon>Agaricomycotina</taxon>
        <taxon>Agaricomycetes</taxon>
        <taxon>Sebacinales</taxon>
        <taxon>Serendipitaceae</taxon>
        <taxon>Serendipita</taxon>
    </lineage>
</organism>
<dbReference type="EMBL" id="KN824310">
    <property type="protein sequence ID" value="KIM25931.1"/>
    <property type="molecule type" value="Genomic_DNA"/>
</dbReference>
<name>A0A0C3B320_SERVB</name>
<feature type="region of interest" description="Disordered" evidence="5">
    <location>
        <begin position="474"/>
        <end position="515"/>
    </location>
</feature>
<dbReference type="Gene3D" id="1.10.510.10">
    <property type="entry name" value="Transferase(Phosphotransferase) domain 1"/>
    <property type="match status" value="2"/>
</dbReference>
<feature type="compositionally biased region" description="Polar residues" evidence="5">
    <location>
        <begin position="485"/>
        <end position="498"/>
    </location>
</feature>
<dbReference type="Pfam" id="PF00069">
    <property type="entry name" value="Pkinase"/>
    <property type="match status" value="1"/>
</dbReference>
<dbReference type="PROSITE" id="PS00107">
    <property type="entry name" value="PROTEIN_KINASE_ATP"/>
    <property type="match status" value="1"/>
</dbReference>
<dbReference type="PANTHER" id="PTHR48012:SF27">
    <property type="entry name" value="SERINE_THREONINE-PROTEIN KINASE SID1"/>
    <property type="match status" value="1"/>
</dbReference>
<reference evidence="8" key="2">
    <citation type="submission" date="2015-01" db="EMBL/GenBank/DDBJ databases">
        <title>Evolutionary Origins and Diversification of the Mycorrhizal Mutualists.</title>
        <authorList>
            <consortium name="DOE Joint Genome Institute"/>
            <consortium name="Mycorrhizal Genomics Consortium"/>
            <person name="Kohler A."/>
            <person name="Kuo A."/>
            <person name="Nagy L.G."/>
            <person name="Floudas D."/>
            <person name="Copeland A."/>
            <person name="Barry K.W."/>
            <person name="Cichocki N."/>
            <person name="Veneault-Fourrey C."/>
            <person name="LaButti K."/>
            <person name="Lindquist E.A."/>
            <person name="Lipzen A."/>
            <person name="Lundell T."/>
            <person name="Morin E."/>
            <person name="Murat C."/>
            <person name="Riley R."/>
            <person name="Ohm R."/>
            <person name="Sun H."/>
            <person name="Tunlid A."/>
            <person name="Henrissat B."/>
            <person name="Grigoriev I.V."/>
            <person name="Hibbett D.S."/>
            <person name="Martin F."/>
        </authorList>
    </citation>
    <scope>NUCLEOTIDE SEQUENCE [LARGE SCALE GENOMIC DNA]</scope>
    <source>
        <strain evidence="8">MAFF 305830</strain>
    </source>
</reference>
<dbReference type="PROSITE" id="PS50011">
    <property type="entry name" value="PROTEIN_KINASE_DOM"/>
    <property type="match status" value="1"/>
</dbReference>
<proteinExistence type="predicted"/>
<dbReference type="HOGENOM" id="CLU_000288_2_7_1"/>
<feature type="region of interest" description="Disordered" evidence="5">
    <location>
        <begin position="1"/>
        <end position="27"/>
    </location>
</feature>
<reference evidence="7 8" key="1">
    <citation type="submission" date="2014-04" db="EMBL/GenBank/DDBJ databases">
        <authorList>
            <consortium name="DOE Joint Genome Institute"/>
            <person name="Kuo A."/>
            <person name="Zuccaro A."/>
            <person name="Kohler A."/>
            <person name="Nagy L.G."/>
            <person name="Floudas D."/>
            <person name="Copeland A."/>
            <person name="Barry K.W."/>
            <person name="Cichocki N."/>
            <person name="Veneault-Fourrey C."/>
            <person name="LaButti K."/>
            <person name="Lindquist E.A."/>
            <person name="Lipzen A."/>
            <person name="Lundell T."/>
            <person name="Morin E."/>
            <person name="Murat C."/>
            <person name="Sun H."/>
            <person name="Tunlid A."/>
            <person name="Henrissat B."/>
            <person name="Grigoriev I.V."/>
            <person name="Hibbett D.S."/>
            <person name="Martin F."/>
            <person name="Nordberg H.P."/>
            <person name="Cantor M.N."/>
            <person name="Hua S.X."/>
        </authorList>
    </citation>
    <scope>NUCLEOTIDE SEQUENCE [LARGE SCALE GENOMIC DNA]</scope>
    <source>
        <strain evidence="7 8">MAFF 305830</strain>
    </source>
</reference>
<dbReference type="STRING" id="933852.A0A0C3B320"/>
<dbReference type="GO" id="GO:0005524">
    <property type="term" value="F:ATP binding"/>
    <property type="evidence" value="ECO:0007669"/>
    <property type="project" value="UniProtKB-UniRule"/>
</dbReference>
<feature type="domain" description="Protein kinase" evidence="6">
    <location>
        <begin position="48"/>
        <end position="290"/>
    </location>
</feature>
<feature type="binding site" evidence="4">
    <location>
        <position position="77"/>
    </location>
    <ligand>
        <name>ATP</name>
        <dbReference type="ChEBI" id="CHEBI:30616"/>
    </ligand>
</feature>
<dbReference type="Proteomes" id="UP000054097">
    <property type="component" value="Unassembled WGS sequence"/>
</dbReference>
<dbReference type="InterPro" id="IPR050629">
    <property type="entry name" value="STE20/SPS1-PAK"/>
</dbReference>
<dbReference type="EC" id="2.7.11.1" evidence="1"/>
<protein>
    <recommendedName>
        <fullName evidence="1">non-specific serine/threonine protein kinase</fullName>
        <ecNumber evidence="1">2.7.11.1</ecNumber>
    </recommendedName>
</protein>
<evidence type="ECO:0000256" key="4">
    <source>
        <dbReference type="PROSITE-ProRule" id="PRU10141"/>
    </source>
</evidence>
<evidence type="ECO:0000256" key="2">
    <source>
        <dbReference type="ARBA" id="ARBA00022741"/>
    </source>
</evidence>
<feature type="region of interest" description="Disordered" evidence="5">
    <location>
        <begin position="611"/>
        <end position="647"/>
    </location>
</feature>
<dbReference type="AlphaFoldDB" id="A0A0C3B320"/>
<sequence length="672" mass="72510">MPRKLEKPISPSHSPRPSAQFQRAASGRDNSRIIMPTIMPNSDPASQYTLLHKLGTGSFGTVYKAMHNESKQIVAIKQIDLEDSDDDISEIQQEIAHLAQCDSEYVTRYYGSFVKGYKLWIIMEYLAGGSCLDLLKAGVFSEAHIAVVCRELLFGLEYLHSEGKIHRDIKAANVLLSASGRVKLADFGVAAQLTSTLRHTFVGTPFWMSPEVIRQAGYDQKADIWSLEFVQLCLTKDPSQRPSAKDLLQHRFIRAARKTSSLSELIERYQDHVARSPGKAAQAQQADPAGGGTWGGGSTLRSSWSFDTARTDAAMGTYRSNAEDVFAAGYGSRFRTIPGDDDASVYSSASVKGSGTDQSASANGIGSNQQASHSTVVIKPLPSSPGKELPELITSASSNASNENSSAGPRTPVEGSSAPPPAYPGITKTNRRSSWSARNDPNGAVVRPSDLGTGSDTLRPFKKVDAAGSLRLSSDYMGSVRSRENGSPTSPETPETNGSGKGSHKRTKSEFSKAGASMVSEVIVPTIQNAIRDDMDARELESLSMLSRGFTELREANPELAYNLVLDILSGINDNQAVRQHISTTRGLFPHRRVQRSTILTPKGVVVVEQEDNEDAPTSPPVSPTRSRGASTSNLSTGSGGQDGKKSPISELLYMRWLDGLKMKWPSLLGAS</sequence>
<dbReference type="Gene3D" id="3.30.200.20">
    <property type="entry name" value="Phosphorylase Kinase, domain 1"/>
    <property type="match status" value="1"/>
</dbReference>
<evidence type="ECO:0000259" key="6">
    <source>
        <dbReference type="PROSITE" id="PS50011"/>
    </source>
</evidence>
<gene>
    <name evidence="7" type="ORF">M408DRAFT_330921</name>
</gene>
<evidence type="ECO:0000256" key="5">
    <source>
        <dbReference type="SAM" id="MobiDB-lite"/>
    </source>
</evidence>
<dbReference type="SMART" id="SM00220">
    <property type="entry name" value="S_TKc"/>
    <property type="match status" value="1"/>
</dbReference>
<keyword evidence="2 4" id="KW-0547">Nucleotide-binding</keyword>
<feature type="region of interest" description="Disordered" evidence="5">
    <location>
        <begin position="273"/>
        <end position="297"/>
    </location>
</feature>
<dbReference type="SUPFAM" id="SSF56112">
    <property type="entry name" value="Protein kinase-like (PK-like)"/>
    <property type="match status" value="1"/>
</dbReference>
<dbReference type="PANTHER" id="PTHR48012">
    <property type="entry name" value="STERILE20-LIKE KINASE, ISOFORM B-RELATED"/>
    <property type="match status" value="1"/>
</dbReference>
<evidence type="ECO:0000313" key="8">
    <source>
        <dbReference type="Proteomes" id="UP000054097"/>
    </source>
</evidence>
<keyword evidence="3 4" id="KW-0067">ATP-binding</keyword>
<feature type="compositionally biased region" description="Polar residues" evidence="5">
    <location>
        <begin position="11"/>
        <end position="23"/>
    </location>
</feature>
<dbReference type="OrthoDB" id="248923at2759"/>
<feature type="compositionally biased region" description="Low complexity" evidence="5">
    <location>
        <begin position="395"/>
        <end position="407"/>
    </location>
</feature>
<dbReference type="InterPro" id="IPR017441">
    <property type="entry name" value="Protein_kinase_ATP_BS"/>
</dbReference>
<evidence type="ECO:0000256" key="3">
    <source>
        <dbReference type="ARBA" id="ARBA00022840"/>
    </source>
</evidence>
<evidence type="ECO:0000313" key="7">
    <source>
        <dbReference type="EMBL" id="KIM25931.1"/>
    </source>
</evidence>
<dbReference type="InterPro" id="IPR000719">
    <property type="entry name" value="Prot_kinase_dom"/>
</dbReference>